<proteinExistence type="predicted"/>
<evidence type="ECO:0000313" key="3">
    <source>
        <dbReference type="Proteomes" id="UP000005307"/>
    </source>
</evidence>
<evidence type="ECO:0000259" key="1">
    <source>
        <dbReference type="Pfam" id="PF01863"/>
    </source>
</evidence>
<organism evidence="2 3">
    <name type="scientific">Octadecabacter antarcticus 307</name>
    <dbReference type="NCBI Taxonomy" id="391626"/>
    <lineage>
        <taxon>Bacteria</taxon>
        <taxon>Pseudomonadati</taxon>
        <taxon>Pseudomonadota</taxon>
        <taxon>Alphaproteobacteria</taxon>
        <taxon>Rhodobacterales</taxon>
        <taxon>Roseobacteraceae</taxon>
        <taxon>Octadecabacter</taxon>
    </lineage>
</organism>
<name>M9RAA0_9RHOB</name>
<dbReference type="EMBL" id="CP003740">
    <property type="protein sequence ID" value="AGI69564.1"/>
    <property type="molecule type" value="Genomic_DNA"/>
</dbReference>
<dbReference type="Pfam" id="PF01863">
    <property type="entry name" value="YgjP-like"/>
    <property type="match status" value="1"/>
</dbReference>
<dbReference type="CDD" id="cd07344">
    <property type="entry name" value="M48_yhfN_like"/>
    <property type="match status" value="1"/>
</dbReference>
<dbReference type="STRING" id="391626.OAN307_c41660"/>
<protein>
    <submittedName>
        <fullName evidence="2">DUF45-family protein</fullName>
    </submittedName>
</protein>
<sequence>MGRLILEGNPPVEVLLRRSTRARRLSLRISRLDGRATLTLPHRVPEREGLAFLYEREAWLRGHLAAIEPDVQVQIGGTVLLRGAELPLVAGDVKRARLVSGVLVLPDDPAKTAKRVAAFLKLRARDALADASDRYSQALGKPYGRISLRDTRSRWGSCSSAGDLMYSWRLIMAPPEVLNYVAAHEVAHLQHMDHSPRFWAAVERLYPTHKECRTWLRTHGGALHRIRFD</sequence>
<reference evidence="2 3" key="1">
    <citation type="journal article" date="2013" name="PLoS ONE">
        <title>Poles Apart: Arctic and Antarctic Octadecabacter strains Share High Genome Plasticity and a New Type of Xanthorhodopsin.</title>
        <authorList>
            <person name="Vollmers J."/>
            <person name="Voget S."/>
            <person name="Dietrich S."/>
            <person name="Gollnow K."/>
            <person name="Smits M."/>
            <person name="Meyer K."/>
            <person name="Brinkhoff T."/>
            <person name="Simon M."/>
            <person name="Daniel R."/>
        </authorList>
    </citation>
    <scope>NUCLEOTIDE SEQUENCE [LARGE SCALE GENOMIC DNA]</scope>
    <source>
        <strain evidence="2 3">307</strain>
    </source>
</reference>
<dbReference type="OrthoDB" id="9795402at2"/>
<dbReference type="KEGG" id="oat:OAN307_c41660"/>
<dbReference type="Proteomes" id="UP000005307">
    <property type="component" value="Chromosome"/>
</dbReference>
<feature type="domain" description="YgjP-like metallopeptidase" evidence="1">
    <location>
        <begin position="23"/>
        <end position="219"/>
    </location>
</feature>
<accession>M9RAA0</accession>
<dbReference type="eggNOG" id="COG1451">
    <property type="taxonomic scope" value="Bacteria"/>
</dbReference>
<dbReference type="Gene3D" id="3.30.2010.10">
    <property type="entry name" value="Metalloproteases ('zincins'), catalytic domain"/>
    <property type="match status" value="1"/>
</dbReference>
<keyword evidence="3" id="KW-1185">Reference proteome</keyword>
<dbReference type="InterPro" id="IPR053136">
    <property type="entry name" value="UTP_pyrophosphatase-like"/>
</dbReference>
<dbReference type="HOGENOM" id="CLU_065947_2_1_5"/>
<evidence type="ECO:0000313" key="2">
    <source>
        <dbReference type="EMBL" id="AGI69564.1"/>
    </source>
</evidence>
<gene>
    <name evidence="2" type="ORF">OAN307_c41660</name>
</gene>
<dbReference type="InterPro" id="IPR002725">
    <property type="entry name" value="YgjP-like_metallopeptidase"/>
</dbReference>
<dbReference type="PANTHER" id="PTHR30399:SF1">
    <property type="entry name" value="UTP PYROPHOSPHATASE"/>
    <property type="match status" value="1"/>
</dbReference>
<dbReference type="PANTHER" id="PTHR30399">
    <property type="entry name" value="UNCHARACTERIZED PROTEIN YGJP"/>
    <property type="match status" value="1"/>
</dbReference>
<dbReference type="RefSeq" id="WP_015501487.1">
    <property type="nucleotide sequence ID" value="NC_020911.1"/>
</dbReference>
<dbReference type="AlphaFoldDB" id="M9RAA0"/>